<name>A0A4Y2LCE1_ARAVE</name>
<keyword evidence="2" id="KW-1185">Reference proteome</keyword>
<dbReference type="Proteomes" id="UP000499080">
    <property type="component" value="Unassembled WGS sequence"/>
</dbReference>
<evidence type="ECO:0000313" key="2">
    <source>
        <dbReference type="Proteomes" id="UP000499080"/>
    </source>
</evidence>
<comment type="caution">
    <text evidence="1">The sequence shown here is derived from an EMBL/GenBank/DDBJ whole genome shotgun (WGS) entry which is preliminary data.</text>
</comment>
<dbReference type="AlphaFoldDB" id="A0A4Y2LCE1"/>
<protein>
    <submittedName>
        <fullName evidence="1">Uncharacterized protein</fullName>
    </submittedName>
</protein>
<accession>A0A4Y2LCE1</accession>
<sequence length="137" mass="16196">MSKQSRACCHHPLSWCLRVSWELWPQKVQGPPPRDPSMLQRSEQSVHFLIYSALERPRLLPGRRVASLGQVRKCIAHHPAVDHFHQTLFWLWSDRSLMGTTGRIRKRRLNFISILSFFRVNLQMQHKYNLALRSKSK</sequence>
<evidence type="ECO:0000313" key="1">
    <source>
        <dbReference type="EMBL" id="GBN11800.1"/>
    </source>
</evidence>
<reference evidence="1 2" key="1">
    <citation type="journal article" date="2019" name="Sci. Rep.">
        <title>Orb-weaving spider Araneus ventricosus genome elucidates the spidroin gene catalogue.</title>
        <authorList>
            <person name="Kono N."/>
            <person name="Nakamura H."/>
            <person name="Ohtoshi R."/>
            <person name="Moran D.A.P."/>
            <person name="Shinohara A."/>
            <person name="Yoshida Y."/>
            <person name="Fujiwara M."/>
            <person name="Mori M."/>
            <person name="Tomita M."/>
            <person name="Arakawa K."/>
        </authorList>
    </citation>
    <scope>NUCLEOTIDE SEQUENCE [LARGE SCALE GENOMIC DNA]</scope>
</reference>
<proteinExistence type="predicted"/>
<organism evidence="1 2">
    <name type="scientific">Araneus ventricosus</name>
    <name type="common">Orbweaver spider</name>
    <name type="synonym">Epeira ventricosa</name>
    <dbReference type="NCBI Taxonomy" id="182803"/>
    <lineage>
        <taxon>Eukaryota</taxon>
        <taxon>Metazoa</taxon>
        <taxon>Ecdysozoa</taxon>
        <taxon>Arthropoda</taxon>
        <taxon>Chelicerata</taxon>
        <taxon>Arachnida</taxon>
        <taxon>Araneae</taxon>
        <taxon>Araneomorphae</taxon>
        <taxon>Entelegynae</taxon>
        <taxon>Araneoidea</taxon>
        <taxon>Araneidae</taxon>
        <taxon>Araneus</taxon>
    </lineage>
</organism>
<dbReference type="EMBL" id="BGPR01005611">
    <property type="protein sequence ID" value="GBN11800.1"/>
    <property type="molecule type" value="Genomic_DNA"/>
</dbReference>
<gene>
    <name evidence="1" type="ORF">AVEN_47108_1</name>
</gene>